<comment type="similarity">
    <text evidence="1">Belongs to the thiolase-like superfamily. Thiolase family.</text>
</comment>
<dbReference type="PANTHER" id="PTHR18919:SF139">
    <property type="entry name" value="THIOLASE-LIKE PROTEIN TYPE 1 ADDITIONAL C-TERMINAL DOMAIN-CONTAINING PROTEIN"/>
    <property type="match status" value="1"/>
</dbReference>
<evidence type="ECO:0000256" key="2">
    <source>
        <dbReference type="ARBA" id="ARBA00022679"/>
    </source>
</evidence>
<dbReference type="RefSeq" id="WP_123199545.1">
    <property type="nucleotide sequence ID" value="NZ_RJMB01000001.1"/>
</dbReference>
<protein>
    <submittedName>
        <fullName evidence="5">Acetyl-CoA acetyltransferase</fullName>
    </submittedName>
</protein>
<dbReference type="Gene3D" id="3.40.47.10">
    <property type="match status" value="1"/>
</dbReference>
<name>A0A3N0EIH7_9ACTN</name>
<evidence type="ECO:0000256" key="1">
    <source>
        <dbReference type="ARBA" id="ARBA00010982"/>
    </source>
</evidence>
<dbReference type="Proteomes" id="UP000269198">
    <property type="component" value="Unassembled WGS sequence"/>
</dbReference>
<dbReference type="GO" id="GO:0016746">
    <property type="term" value="F:acyltransferase activity"/>
    <property type="evidence" value="ECO:0007669"/>
    <property type="project" value="UniProtKB-KW"/>
</dbReference>
<proteinExistence type="inferred from homology"/>
<feature type="domain" description="Thiolase-like protein type 1 additional C-terminal" evidence="4">
    <location>
        <begin position="426"/>
        <end position="502"/>
    </location>
</feature>
<keyword evidence="2 5" id="KW-0808">Transferase</keyword>
<evidence type="ECO:0000313" key="6">
    <source>
        <dbReference type="Proteomes" id="UP000269198"/>
    </source>
</evidence>
<dbReference type="AlphaFoldDB" id="A0A3N0EIH7"/>
<dbReference type="PANTHER" id="PTHR18919">
    <property type="entry name" value="ACETYL-COA C-ACYLTRANSFERASE"/>
    <property type="match status" value="1"/>
</dbReference>
<dbReference type="Gene3D" id="2.40.50.840">
    <property type="match status" value="1"/>
</dbReference>
<sequence length="528" mass="55750">MARIELDPATPVIIGVGQVSERLEDPDYRALSPVGLAARAAHRALEDSGAAPEAAATALDTVAGIRQFEISVPGARPPLGGSDNYPRSVAARIGADPERAILEVVGGQGPQHLVNELAADIAHGRCRAALTFGSEAISTVRAMAGATDRPDFSEWVGGNLEDRGLGLDGLLSHSQLAHGLADMPSQYALFENARRARLGQTRAEYASGMGELFAPFTRIAAANPHAAAPTERDAEELVTPTERNRPIADPYTRYIVARDQVNQGAAVLLTSVALARELGVARERWVFLHGHADLVERDLMERADLSRGPAAVMATEHALEVAGIHTADLTTIDLYSCFPIAVSNVADALGLTADDPRGLTVTGGLPFFGGAGNNYSTHAIAETVRGARATPGGYGLVGANGGALSKYSVGVYSTTPTGWRPDRSAELQREIDAWEAPDEAVEAHGWATVETYTVKHGGAGERTGVVIGRSHADGRRFLANTDPADQETLRLLSWDEPIGATVFAYSTESGNRVATTPERMTELHDGPA</sequence>
<dbReference type="NCBIfam" id="NF006105">
    <property type="entry name" value="PRK08257.1-4"/>
    <property type="match status" value="1"/>
</dbReference>
<evidence type="ECO:0000313" key="5">
    <source>
        <dbReference type="EMBL" id="RNL87683.1"/>
    </source>
</evidence>
<evidence type="ECO:0000256" key="3">
    <source>
        <dbReference type="ARBA" id="ARBA00023315"/>
    </source>
</evidence>
<evidence type="ECO:0000259" key="4">
    <source>
        <dbReference type="Pfam" id="PF18313"/>
    </source>
</evidence>
<dbReference type="SUPFAM" id="SSF53901">
    <property type="entry name" value="Thiolase-like"/>
    <property type="match status" value="1"/>
</dbReference>
<gene>
    <name evidence="5" type="ORF">EFW17_01345</name>
</gene>
<accession>A0A3N0EIH7</accession>
<dbReference type="Pfam" id="PF18313">
    <property type="entry name" value="TLP1_add_C"/>
    <property type="match status" value="1"/>
</dbReference>
<keyword evidence="6" id="KW-1185">Reference proteome</keyword>
<dbReference type="OrthoDB" id="4470569at2"/>
<reference evidence="5 6" key="1">
    <citation type="submission" date="2018-11" db="EMBL/GenBank/DDBJ databases">
        <title>The genome draft of YIM 96095.</title>
        <authorList>
            <person name="Tang S.-K."/>
            <person name="Chunyu W.-X."/>
            <person name="Feng Y.-Z."/>
        </authorList>
    </citation>
    <scope>NUCLEOTIDE SEQUENCE [LARGE SCALE GENOMIC DNA]</scope>
    <source>
        <strain evidence="5 6">YIM 96095</strain>
    </source>
</reference>
<dbReference type="EMBL" id="RJMB01000001">
    <property type="protein sequence ID" value="RNL87683.1"/>
    <property type="molecule type" value="Genomic_DNA"/>
</dbReference>
<keyword evidence="3" id="KW-0012">Acyltransferase</keyword>
<comment type="caution">
    <text evidence="5">The sequence shown here is derived from an EMBL/GenBank/DDBJ whole genome shotgun (WGS) entry which is preliminary data.</text>
</comment>
<organism evidence="5 6">
    <name type="scientific">Halostreptopolyspora alba</name>
    <dbReference type="NCBI Taxonomy" id="2487137"/>
    <lineage>
        <taxon>Bacteria</taxon>
        <taxon>Bacillati</taxon>
        <taxon>Actinomycetota</taxon>
        <taxon>Actinomycetes</taxon>
        <taxon>Streptosporangiales</taxon>
        <taxon>Nocardiopsidaceae</taxon>
        <taxon>Halostreptopolyspora</taxon>
    </lineage>
</organism>
<dbReference type="InterPro" id="IPR016039">
    <property type="entry name" value="Thiolase-like"/>
</dbReference>
<dbReference type="InterPro" id="IPR040771">
    <property type="entry name" value="TLP1_add_C"/>
</dbReference>